<proteinExistence type="predicted"/>
<sequence length="58" mass="6234">MQVGDHVRIHTTGTSVFSIIEIDEAAGKAIVESVTDAPGKYPWPTDLTNLVAARNPQD</sequence>
<organism evidence="1 2">
    <name type="scientific">Rhodococcus erythropolis</name>
    <name type="common">Arthrobacter picolinophilus</name>
    <dbReference type="NCBI Taxonomy" id="1833"/>
    <lineage>
        <taxon>Bacteria</taxon>
        <taxon>Bacillati</taxon>
        <taxon>Actinomycetota</taxon>
        <taxon>Actinomycetes</taxon>
        <taxon>Mycobacteriales</taxon>
        <taxon>Nocardiaceae</taxon>
        <taxon>Rhodococcus</taxon>
        <taxon>Rhodococcus erythropolis group</taxon>
    </lineage>
</organism>
<geneLocation type="plasmid" evidence="1 2">
    <name>plas1</name>
</geneLocation>
<evidence type="ECO:0000313" key="1">
    <source>
        <dbReference type="EMBL" id="QIP43855.1"/>
    </source>
</evidence>
<name>A0A6G9D3I8_RHOER</name>
<dbReference type="RefSeq" id="WP_021334659.1">
    <property type="nucleotide sequence ID" value="NZ_AP018735.1"/>
</dbReference>
<gene>
    <name evidence="1" type="ORF">G9444_6612</name>
</gene>
<reference evidence="1 2" key="1">
    <citation type="submission" date="2020-03" db="EMBL/GenBank/DDBJ databases">
        <title>Screen low temperature-resistant strains for efficient degradation of petroleum hydrocarbons under the low temperature.</title>
        <authorList>
            <person name="Wang Y."/>
            <person name="Chen J."/>
        </authorList>
    </citation>
    <scope>NUCLEOTIDE SEQUENCE [LARGE SCALE GENOMIC DNA]</scope>
    <source>
        <strain evidence="1 2">KB1</strain>
        <plasmid evidence="1 2">plas1</plasmid>
    </source>
</reference>
<evidence type="ECO:0000313" key="2">
    <source>
        <dbReference type="Proteomes" id="UP000502345"/>
    </source>
</evidence>
<keyword evidence="1" id="KW-0614">Plasmid</keyword>
<dbReference type="EMBL" id="CP050125">
    <property type="protein sequence ID" value="QIP43855.1"/>
    <property type="molecule type" value="Genomic_DNA"/>
</dbReference>
<protein>
    <submittedName>
        <fullName evidence="1">Uncharacterized protein</fullName>
    </submittedName>
</protein>
<accession>A0A6G9D3I8</accession>
<dbReference type="Proteomes" id="UP000502345">
    <property type="component" value="Plasmid plas1"/>
</dbReference>
<dbReference type="AlphaFoldDB" id="A0A6G9D3I8"/>